<keyword evidence="1" id="KW-0812">Transmembrane</keyword>
<evidence type="ECO:0000259" key="2">
    <source>
        <dbReference type="Pfam" id="PF13828"/>
    </source>
</evidence>
<dbReference type="InterPro" id="IPR025241">
    <property type="entry name" value="DUF4190"/>
</dbReference>
<name>A0A506Y1A2_9MICO</name>
<evidence type="ECO:0000313" key="4">
    <source>
        <dbReference type="Proteomes" id="UP000316252"/>
    </source>
</evidence>
<evidence type="ECO:0000256" key="1">
    <source>
        <dbReference type="SAM" id="Phobius"/>
    </source>
</evidence>
<feature type="domain" description="DUF4190" evidence="2">
    <location>
        <begin position="24"/>
        <end position="77"/>
    </location>
</feature>
<dbReference type="EMBL" id="VHQG01000004">
    <property type="protein sequence ID" value="TPW74718.1"/>
    <property type="molecule type" value="Genomic_DNA"/>
</dbReference>
<dbReference type="AlphaFoldDB" id="A0A506Y1A2"/>
<dbReference type="Pfam" id="PF13828">
    <property type="entry name" value="DUF4190"/>
    <property type="match status" value="1"/>
</dbReference>
<dbReference type="OrthoDB" id="4374883at2"/>
<accession>A0A506Y1A2</accession>
<dbReference type="Proteomes" id="UP000316252">
    <property type="component" value="Unassembled WGS sequence"/>
</dbReference>
<keyword evidence="1" id="KW-0472">Membrane</keyword>
<feature type="transmembrane region" description="Helical" evidence="1">
    <location>
        <begin position="60"/>
        <end position="87"/>
    </location>
</feature>
<sequence>MTATPPPAQPTGYTPAPAAKTNTLAIVGLILAFVFSLAGLIVSIIALGQIKQTGEGGRGLALAGLIISIASLVIGVLWIIFGVVLAASGAGNYTSY</sequence>
<keyword evidence="1" id="KW-1133">Transmembrane helix</keyword>
<evidence type="ECO:0000313" key="3">
    <source>
        <dbReference type="EMBL" id="TPW74718.1"/>
    </source>
</evidence>
<dbReference type="RefSeq" id="WP_141164355.1">
    <property type="nucleotide sequence ID" value="NZ_VHQG01000004.1"/>
</dbReference>
<gene>
    <name evidence="3" type="ORF">FJ657_14145</name>
</gene>
<protein>
    <submittedName>
        <fullName evidence="3">DUF4190 domain-containing protein</fullName>
    </submittedName>
</protein>
<reference evidence="3 4" key="1">
    <citation type="submission" date="2019-06" db="EMBL/GenBank/DDBJ databases">
        <authorList>
            <person name="Li F."/>
        </authorList>
    </citation>
    <scope>NUCLEOTIDE SEQUENCE [LARGE SCALE GENOMIC DNA]</scope>
    <source>
        <strain evidence="3 4">10F1D-1</strain>
    </source>
</reference>
<organism evidence="3 4">
    <name type="scientific">Schumannella soli</name>
    <dbReference type="NCBI Taxonomy" id="2590779"/>
    <lineage>
        <taxon>Bacteria</taxon>
        <taxon>Bacillati</taxon>
        <taxon>Actinomycetota</taxon>
        <taxon>Actinomycetes</taxon>
        <taxon>Micrococcales</taxon>
        <taxon>Microbacteriaceae</taxon>
        <taxon>Schumannella</taxon>
    </lineage>
</organism>
<keyword evidence="4" id="KW-1185">Reference proteome</keyword>
<comment type="caution">
    <text evidence="3">The sequence shown here is derived from an EMBL/GenBank/DDBJ whole genome shotgun (WGS) entry which is preliminary data.</text>
</comment>
<feature type="transmembrane region" description="Helical" evidence="1">
    <location>
        <begin position="24"/>
        <end position="48"/>
    </location>
</feature>
<proteinExistence type="predicted"/>